<sequence length="109" mass="11735">MRRTTLAIALLSATLLASNAWWAYRALDAGISRSYQAISLEDNRQGFSQALAIINAMAAHGASRAELVAAAQKAWPSSEPFEKEGYLWVGRLGLRFNDAGQLVEAVAGI</sequence>
<protein>
    <submittedName>
        <fullName evidence="1">Uncharacterized protein</fullName>
    </submittedName>
</protein>
<evidence type="ECO:0000313" key="1">
    <source>
        <dbReference type="EMBL" id="MBB4843053.1"/>
    </source>
</evidence>
<accession>A0A840L8G1</accession>
<gene>
    <name evidence="1" type="ORF">HNP55_001572</name>
</gene>
<organism evidence="1 2">
    <name type="scientific">Roseateles oligotrophus</name>
    <dbReference type="NCBI Taxonomy" id="1769250"/>
    <lineage>
        <taxon>Bacteria</taxon>
        <taxon>Pseudomonadati</taxon>
        <taxon>Pseudomonadota</taxon>
        <taxon>Betaproteobacteria</taxon>
        <taxon>Burkholderiales</taxon>
        <taxon>Sphaerotilaceae</taxon>
        <taxon>Roseateles</taxon>
    </lineage>
</organism>
<dbReference type="RefSeq" id="WP_184297987.1">
    <property type="nucleotide sequence ID" value="NZ_JACHLP010000003.1"/>
</dbReference>
<name>A0A840L8G1_9BURK</name>
<keyword evidence="2" id="KW-1185">Reference proteome</keyword>
<dbReference type="AlphaFoldDB" id="A0A840L8G1"/>
<evidence type="ECO:0000313" key="2">
    <source>
        <dbReference type="Proteomes" id="UP000562027"/>
    </source>
</evidence>
<dbReference type="EMBL" id="JACHLP010000003">
    <property type="protein sequence ID" value="MBB4843053.1"/>
    <property type="molecule type" value="Genomic_DNA"/>
</dbReference>
<proteinExistence type="predicted"/>
<reference evidence="1 2" key="1">
    <citation type="submission" date="2020-08" db="EMBL/GenBank/DDBJ databases">
        <title>Functional genomics of gut bacteria from endangered species of beetles.</title>
        <authorList>
            <person name="Carlos-Shanley C."/>
        </authorList>
    </citation>
    <scope>NUCLEOTIDE SEQUENCE [LARGE SCALE GENOMIC DNA]</scope>
    <source>
        <strain evidence="1 2">S00239</strain>
    </source>
</reference>
<dbReference type="Proteomes" id="UP000562027">
    <property type="component" value="Unassembled WGS sequence"/>
</dbReference>
<comment type="caution">
    <text evidence="1">The sequence shown here is derived from an EMBL/GenBank/DDBJ whole genome shotgun (WGS) entry which is preliminary data.</text>
</comment>